<feature type="compositionally biased region" description="Polar residues" evidence="1">
    <location>
        <begin position="1"/>
        <end position="12"/>
    </location>
</feature>
<dbReference type="Proteomes" id="UP001178507">
    <property type="component" value="Unassembled WGS sequence"/>
</dbReference>
<gene>
    <name evidence="2" type="ORF">EVOR1521_LOCUS30217</name>
</gene>
<organism evidence="2 3">
    <name type="scientific">Effrenium voratum</name>
    <dbReference type="NCBI Taxonomy" id="2562239"/>
    <lineage>
        <taxon>Eukaryota</taxon>
        <taxon>Sar</taxon>
        <taxon>Alveolata</taxon>
        <taxon>Dinophyceae</taxon>
        <taxon>Suessiales</taxon>
        <taxon>Symbiodiniaceae</taxon>
        <taxon>Effrenium</taxon>
    </lineage>
</organism>
<proteinExistence type="predicted"/>
<feature type="compositionally biased region" description="Acidic residues" evidence="1">
    <location>
        <begin position="25"/>
        <end position="35"/>
    </location>
</feature>
<accession>A0AA36JML9</accession>
<reference evidence="2" key="1">
    <citation type="submission" date="2023-08" db="EMBL/GenBank/DDBJ databases">
        <authorList>
            <person name="Chen Y."/>
            <person name="Shah S."/>
            <person name="Dougan E. K."/>
            <person name="Thang M."/>
            <person name="Chan C."/>
        </authorList>
    </citation>
    <scope>NUCLEOTIDE SEQUENCE</scope>
</reference>
<sequence>MALADEQQNWPDSQPPEMEAADSPTDVELDGEEVSGAEPEPAAVKKASRNAYYKMRRFATSPRITQFPHIAKIWRAGSEDQKKDLLSQWVTTNGNASSIEATLNLRSSMSHKLDEVEELLTIKQMKQRDVSQRLSSCWFVSIVCIMRLPPRQKIDATVASQPGVPDPACPASKDDVRYWITMSVKRAKAQSTELESTISGRVDPQAAFQAMNGSGLLSALGATRIASSSGPSVADMIPGGAMAMQQFAASVSPAASLPEPPATQGLLPDVSTPAPKAKPVPKKKAKAQPGDKAELGPMGLRVEGLTLAKRMDKLRQIATWQKMEQWNDGIQGVADEVAAVRVKKAQVKATMQELKKPLPEKRACAQFDMFCTARALRQSALKEARAHQKLRAADLTFDALVTYCTLPVQDEQGMQVETQWPFLLPHTMAGALVRHGYRDVLGTCSAEYWQMQAAHGITAPGPDSIPLLLFGDEAEWNSCTYMALHWMADCADVRVQQDSRMSRYLICVIPSHVHCHEEDSNINYTLQAALQHIAQSFDCLRAECSVRAQLAGIKGDWKFLCQALNSCRTYNHNSCCLWCDATRDGAFPYTDVAETASWRSTLYLSDPWVTPPALATLGGISSILRIVHIDLMHAIHLGVGRDLVGSVLYLLVHARRGGAFRGSNIKKRFRHATTLFLSSPHSKGFPKHFLMHKDWVGMRSKKQYVECHSKAAQTGSLIQWLADFLGECTDEVAPRPLKACVWCLNAAMTVLFKARAAGQHTLTDAQARQAHEFGYTFLKLYLQLHASYRGKLTYKVFNPRPKYHLLCHLFDDLVQNRRNPARSVNFMDEDSLRKTGHIIKKCHAKTAALTVLQRYLVGLKPKMQEAFEITKNKAWRHEPPSKLEPS</sequence>
<evidence type="ECO:0000256" key="1">
    <source>
        <dbReference type="SAM" id="MobiDB-lite"/>
    </source>
</evidence>
<keyword evidence="3" id="KW-1185">Reference proteome</keyword>
<comment type="caution">
    <text evidence="2">The sequence shown here is derived from an EMBL/GenBank/DDBJ whole genome shotgun (WGS) entry which is preliminary data.</text>
</comment>
<name>A0AA36JML9_9DINO</name>
<evidence type="ECO:0000313" key="2">
    <source>
        <dbReference type="EMBL" id="CAJ1409015.1"/>
    </source>
</evidence>
<feature type="region of interest" description="Disordered" evidence="1">
    <location>
        <begin position="254"/>
        <end position="297"/>
    </location>
</feature>
<dbReference type="EMBL" id="CAUJNA010003747">
    <property type="protein sequence ID" value="CAJ1409015.1"/>
    <property type="molecule type" value="Genomic_DNA"/>
</dbReference>
<protein>
    <submittedName>
        <fullName evidence="2">Uncharacterized protein</fullName>
    </submittedName>
</protein>
<evidence type="ECO:0000313" key="3">
    <source>
        <dbReference type="Proteomes" id="UP001178507"/>
    </source>
</evidence>
<feature type="region of interest" description="Disordered" evidence="1">
    <location>
        <begin position="1"/>
        <end position="46"/>
    </location>
</feature>
<dbReference type="AlphaFoldDB" id="A0AA36JML9"/>